<evidence type="ECO:0000256" key="1">
    <source>
        <dbReference type="ARBA" id="ARBA00009375"/>
    </source>
</evidence>
<dbReference type="STRING" id="214095.RU97_GL002414"/>
<dbReference type="InterPro" id="IPR001406">
    <property type="entry name" value="PsdUridine_synth_TruA"/>
</dbReference>
<evidence type="ECO:0000256" key="4">
    <source>
        <dbReference type="HAMAP-Rule" id="MF_00171"/>
    </source>
</evidence>
<dbReference type="SUPFAM" id="SSF55120">
    <property type="entry name" value="Pseudouridine synthase"/>
    <property type="match status" value="1"/>
</dbReference>
<evidence type="ECO:0000259" key="8">
    <source>
        <dbReference type="Pfam" id="PF01416"/>
    </source>
</evidence>
<protein>
    <recommendedName>
        <fullName evidence="4">tRNA pseudouridine synthase A</fullName>
        <ecNumber evidence="4">5.4.99.12</ecNumber>
    </recommendedName>
    <alternativeName>
        <fullName evidence="4">tRNA pseudouridine(38-40) synthase</fullName>
    </alternativeName>
    <alternativeName>
        <fullName evidence="4">tRNA pseudouridylate synthase I</fullName>
    </alternativeName>
    <alternativeName>
        <fullName evidence="4">tRNA-uridine isomerase I</fullName>
    </alternativeName>
</protein>
<dbReference type="GO" id="GO:0003723">
    <property type="term" value="F:RNA binding"/>
    <property type="evidence" value="ECO:0007669"/>
    <property type="project" value="InterPro"/>
</dbReference>
<evidence type="ECO:0000256" key="5">
    <source>
        <dbReference type="PIRSR" id="PIRSR001430-1"/>
    </source>
</evidence>
<dbReference type="FunFam" id="3.30.70.580:FF:000001">
    <property type="entry name" value="tRNA pseudouridine synthase A"/>
    <property type="match status" value="1"/>
</dbReference>
<proteinExistence type="inferred from homology"/>
<feature type="domain" description="Pseudouridine synthase I TruA alpha/beta" evidence="8">
    <location>
        <begin position="6"/>
        <end position="104"/>
    </location>
</feature>
<keyword evidence="3 4" id="KW-0413">Isomerase</keyword>
<dbReference type="PIRSF" id="PIRSF001430">
    <property type="entry name" value="tRNA_psdUrid_synth"/>
    <property type="match status" value="1"/>
</dbReference>
<dbReference type="Gene3D" id="3.30.70.580">
    <property type="entry name" value="Pseudouridine synthase I, catalytic domain, N-terminal subdomain"/>
    <property type="match status" value="1"/>
</dbReference>
<dbReference type="NCBIfam" id="TIGR00071">
    <property type="entry name" value="hisT_truA"/>
    <property type="match status" value="1"/>
</dbReference>
<evidence type="ECO:0000313" key="10">
    <source>
        <dbReference type="Proteomes" id="UP000181884"/>
    </source>
</evidence>
<dbReference type="AlphaFoldDB" id="A0A1L8RDQ0"/>
<dbReference type="EMBL" id="JXKH01000006">
    <property type="protein sequence ID" value="OJG17868.1"/>
    <property type="molecule type" value="Genomic_DNA"/>
</dbReference>
<comment type="subunit">
    <text evidence="4">Homodimer.</text>
</comment>
<gene>
    <name evidence="4" type="primary">truA</name>
    <name evidence="9" type="ORF">RU97_GL002414</name>
</gene>
<dbReference type="HAMAP" id="MF_00171">
    <property type="entry name" value="TruA"/>
    <property type="match status" value="1"/>
</dbReference>
<reference evidence="9 10" key="1">
    <citation type="submission" date="2014-12" db="EMBL/GenBank/DDBJ databases">
        <title>Draft genome sequences of 29 type strains of Enterococci.</title>
        <authorList>
            <person name="Zhong Z."/>
            <person name="Sun Z."/>
            <person name="Liu W."/>
            <person name="Zhang W."/>
            <person name="Zhang H."/>
        </authorList>
    </citation>
    <scope>NUCLEOTIDE SEQUENCE [LARGE SCALE GENOMIC DNA]</scope>
    <source>
        <strain evidence="9 10">DSM 17029</strain>
    </source>
</reference>
<dbReference type="RefSeq" id="WP_067395049.1">
    <property type="nucleotide sequence ID" value="NZ_JXKH01000006.1"/>
</dbReference>
<accession>A0A1L8RDQ0</accession>
<evidence type="ECO:0000256" key="6">
    <source>
        <dbReference type="PIRSR" id="PIRSR001430-2"/>
    </source>
</evidence>
<comment type="function">
    <text evidence="4">Formation of pseudouridine at positions 38, 39 and 40 in the anticodon stem and loop of transfer RNAs.</text>
</comment>
<evidence type="ECO:0000256" key="2">
    <source>
        <dbReference type="ARBA" id="ARBA00022694"/>
    </source>
</evidence>
<dbReference type="PANTHER" id="PTHR11142:SF0">
    <property type="entry name" value="TRNA PSEUDOURIDINE SYNTHASE-LIKE 1"/>
    <property type="match status" value="1"/>
</dbReference>
<dbReference type="InterPro" id="IPR020097">
    <property type="entry name" value="PsdUridine_synth_TruA_a/b_dom"/>
</dbReference>
<comment type="catalytic activity">
    <reaction evidence="4 7">
        <text>uridine(38/39/40) in tRNA = pseudouridine(38/39/40) in tRNA</text>
        <dbReference type="Rhea" id="RHEA:22376"/>
        <dbReference type="Rhea" id="RHEA-COMP:10085"/>
        <dbReference type="Rhea" id="RHEA-COMP:10087"/>
        <dbReference type="ChEBI" id="CHEBI:65314"/>
        <dbReference type="ChEBI" id="CHEBI:65315"/>
        <dbReference type="EC" id="5.4.99.12"/>
    </reaction>
</comment>
<name>A0A1L8RDQ0_9ENTE</name>
<dbReference type="EC" id="5.4.99.12" evidence="4"/>
<organism evidence="9 10">
    <name type="scientific">Enterococcus canis</name>
    <dbReference type="NCBI Taxonomy" id="214095"/>
    <lineage>
        <taxon>Bacteria</taxon>
        <taxon>Bacillati</taxon>
        <taxon>Bacillota</taxon>
        <taxon>Bacilli</taxon>
        <taxon>Lactobacillales</taxon>
        <taxon>Enterococcaceae</taxon>
        <taxon>Enterococcus</taxon>
    </lineage>
</organism>
<evidence type="ECO:0000256" key="7">
    <source>
        <dbReference type="RuleBase" id="RU003792"/>
    </source>
</evidence>
<comment type="caution">
    <text evidence="9">The sequence shown here is derived from an EMBL/GenBank/DDBJ whole genome shotgun (WGS) entry which is preliminary data.</text>
</comment>
<dbReference type="InterPro" id="IPR020095">
    <property type="entry name" value="PsdUridine_synth_TruA_C"/>
</dbReference>
<dbReference type="GO" id="GO:0031119">
    <property type="term" value="P:tRNA pseudouridine synthesis"/>
    <property type="evidence" value="ECO:0007669"/>
    <property type="project" value="UniProtKB-UniRule"/>
</dbReference>
<evidence type="ECO:0000256" key="3">
    <source>
        <dbReference type="ARBA" id="ARBA00023235"/>
    </source>
</evidence>
<comment type="caution">
    <text evidence="4">Lacks conserved residue(s) required for the propagation of feature annotation.</text>
</comment>
<evidence type="ECO:0000313" key="9">
    <source>
        <dbReference type="EMBL" id="OJG17868.1"/>
    </source>
</evidence>
<dbReference type="Proteomes" id="UP000181884">
    <property type="component" value="Unassembled WGS sequence"/>
</dbReference>
<dbReference type="InterPro" id="IPR020094">
    <property type="entry name" value="TruA/RsuA/RluB/E/F_N"/>
</dbReference>
<comment type="similarity">
    <text evidence="1 4 7">Belongs to the tRNA pseudouridine synthase TruA family.</text>
</comment>
<dbReference type="CDD" id="cd02570">
    <property type="entry name" value="PseudoU_synth_EcTruA"/>
    <property type="match status" value="1"/>
</dbReference>
<dbReference type="InterPro" id="IPR020103">
    <property type="entry name" value="PsdUridine_synth_cat_dom_sf"/>
</dbReference>
<feature type="binding site" evidence="4 6">
    <location>
        <position position="111"/>
    </location>
    <ligand>
        <name>substrate</name>
    </ligand>
</feature>
<feature type="active site" description="Nucleophile" evidence="4 5">
    <location>
        <position position="53"/>
    </location>
</feature>
<dbReference type="Pfam" id="PF01416">
    <property type="entry name" value="PseudoU_synth_1"/>
    <property type="match status" value="2"/>
</dbReference>
<keyword evidence="10" id="KW-1185">Reference proteome</keyword>
<dbReference type="PANTHER" id="PTHR11142">
    <property type="entry name" value="PSEUDOURIDYLATE SYNTHASE"/>
    <property type="match status" value="1"/>
</dbReference>
<dbReference type="Gene3D" id="3.30.70.660">
    <property type="entry name" value="Pseudouridine synthase I, catalytic domain, C-terminal subdomain"/>
    <property type="match status" value="1"/>
</dbReference>
<sequence length="266" mass="30592">MPRYKAIIAYDGTLFHGFQRQPNGRTVQEELEKTLTRMNHGEVIQVHGSGRTDAHVHAAGQVIHFDYPETRDLERMRYALDTQSPEDIAVKSVTIEDETFHARYFVTGKTYQFIVDIGKPRNPFTRNYASFYPYPLTIERIQQALPHFLGTHDFTTFCASGSSIEDKVRTIWQADLEYDESQQRLIFTFRGDGFLYKMIRIMVGTLLKIGNGRMDPDSIPLILEQKNRNLAGPTASPEGLYLMEVEYDPDRLAEKLARYGKQEASE</sequence>
<keyword evidence="2 4" id="KW-0819">tRNA processing</keyword>
<feature type="domain" description="Pseudouridine synthase I TruA alpha/beta" evidence="8">
    <location>
        <begin position="145"/>
        <end position="248"/>
    </location>
</feature>
<dbReference type="GO" id="GO:0160147">
    <property type="term" value="F:tRNA pseudouridine(38-40) synthase activity"/>
    <property type="evidence" value="ECO:0007669"/>
    <property type="project" value="UniProtKB-EC"/>
</dbReference>